<dbReference type="Proteomes" id="UP000479132">
    <property type="component" value="Unassembled WGS sequence"/>
</dbReference>
<comment type="caution">
    <text evidence="8">The sequence shown here is derived from an EMBL/GenBank/DDBJ whole genome shotgun (WGS) entry which is preliminary data.</text>
</comment>
<comment type="similarity">
    <text evidence="1">Belongs to the sigma-70 factor family. ECF subfamily.</text>
</comment>
<dbReference type="GO" id="GO:0003677">
    <property type="term" value="F:DNA binding"/>
    <property type="evidence" value="ECO:0007669"/>
    <property type="project" value="UniProtKB-KW"/>
</dbReference>
<sequence length="182" mass="21168">MKRIQSRDDEALEELYDLYKRLLFSMVISIVKKKEEAEDLLQEIFVKIWNKAESFDPDRGNVYSWIVTLARNQAIDRIRSKGYKTQKKQSVSIHEPLFSLEGDKHDPMETTIFSDRAELVKKALEKIPEKQSEVIKIAYYRGLTQSEISDQLDIPLGTVKTRTRQGMIKLKRILGEFISTDG</sequence>
<dbReference type="CDD" id="cd06171">
    <property type="entry name" value="Sigma70_r4"/>
    <property type="match status" value="1"/>
</dbReference>
<accession>A0A6M1TBD0</accession>
<keyword evidence="5" id="KW-0804">Transcription</keyword>
<keyword evidence="2" id="KW-0805">Transcription regulation</keyword>
<evidence type="ECO:0000259" key="7">
    <source>
        <dbReference type="Pfam" id="PF04545"/>
    </source>
</evidence>
<gene>
    <name evidence="8" type="ORF">G3569_13360</name>
</gene>
<dbReference type="GO" id="GO:0006352">
    <property type="term" value="P:DNA-templated transcription initiation"/>
    <property type="evidence" value="ECO:0007669"/>
    <property type="project" value="InterPro"/>
</dbReference>
<dbReference type="InterPro" id="IPR007630">
    <property type="entry name" value="RNA_pol_sigma70_r4"/>
</dbReference>
<evidence type="ECO:0000313" key="9">
    <source>
        <dbReference type="Proteomes" id="UP000479132"/>
    </source>
</evidence>
<dbReference type="InterPro" id="IPR036388">
    <property type="entry name" value="WH-like_DNA-bd_sf"/>
</dbReference>
<evidence type="ECO:0000256" key="2">
    <source>
        <dbReference type="ARBA" id="ARBA00023015"/>
    </source>
</evidence>
<protein>
    <submittedName>
        <fullName evidence="8">Sigma-70 family RNA polymerase sigma factor</fullName>
    </submittedName>
</protein>
<dbReference type="GO" id="GO:0016987">
    <property type="term" value="F:sigma factor activity"/>
    <property type="evidence" value="ECO:0007669"/>
    <property type="project" value="UniProtKB-KW"/>
</dbReference>
<feature type="domain" description="RNA polymerase sigma-70 region 4" evidence="7">
    <location>
        <begin position="123"/>
        <end position="171"/>
    </location>
</feature>
<dbReference type="Gene3D" id="1.10.1740.10">
    <property type="match status" value="1"/>
</dbReference>
<dbReference type="SUPFAM" id="SSF88946">
    <property type="entry name" value="Sigma2 domain of RNA polymerase sigma factors"/>
    <property type="match status" value="1"/>
</dbReference>
<keyword evidence="9" id="KW-1185">Reference proteome</keyword>
<dbReference type="InterPro" id="IPR013325">
    <property type="entry name" value="RNA_pol_sigma_r2"/>
</dbReference>
<dbReference type="Gene3D" id="1.10.10.10">
    <property type="entry name" value="Winged helix-like DNA-binding domain superfamily/Winged helix DNA-binding domain"/>
    <property type="match status" value="1"/>
</dbReference>
<dbReference type="AlphaFoldDB" id="A0A6M1TBD0"/>
<evidence type="ECO:0000259" key="6">
    <source>
        <dbReference type="Pfam" id="PF04542"/>
    </source>
</evidence>
<dbReference type="InterPro" id="IPR013324">
    <property type="entry name" value="RNA_pol_sigma_r3/r4-like"/>
</dbReference>
<dbReference type="Pfam" id="PF04542">
    <property type="entry name" value="Sigma70_r2"/>
    <property type="match status" value="1"/>
</dbReference>
<evidence type="ECO:0000313" key="8">
    <source>
        <dbReference type="EMBL" id="NGP89341.1"/>
    </source>
</evidence>
<dbReference type="Pfam" id="PF04545">
    <property type="entry name" value="Sigma70_r4"/>
    <property type="match status" value="1"/>
</dbReference>
<evidence type="ECO:0000256" key="4">
    <source>
        <dbReference type="ARBA" id="ARBA00023125"/>
    </source>
</evidence>
<dbReference type="PANTHER" id="PTHR43133">
    <property type="entry name" value="RNA POLYMERASE ECF-TYPE SIGMA FACTO"/>
    <property type="match status" value="1"/>
</dbReference>
<keyword evidence="3" id="KW-0731">Sigma factor</keyword>
<dbReference type="SUPFAM" id="SSF88659">
    <property type="entry name" value="Sigma3 and sigma4 domains of RNA polymerase sigma factors"/>
    <property type="match status" value="1"/>
</dbReference>
<dbReference type="InterPro" id="IPR014284">
    <property type="entry name" value="RNA_pol_sigma-70_dom"/>
</dbReference>
<dbReference type="EMBL" id="JAALLS010000018">
    <property type="protein sequence ID" value="NGP89341.1"/>
    <property type="molecule type" value="Genomic_DNA"/>
</dbReference>
<dbReference type="NCBIfam" id="TIGR02937">
    <property type="entry name" value="sigma70-ECF"/>
    <property type="match status" value="1"/>
</dbReference>
<dbReference type="InterPro" id="IPR039425">
    <property type="entry name" value="RNA_pol_sigma-70-like"/>
</dbReference>
<keyword evidence="4" id="KW-0238">DNA-binding</keyword>
<evidence type="ECO:0000256" key="3">
    <source>
        <dbReference type="ARBA" id="ARBA00023082"/>
    </source>
</evidence>
<dbReference type="PANTHER" id="PTHR43133:SF62">
    <property type="entry name" value="RNA POLYMERASE SIGMA FACTOR SIGZ"/>
    <property type="match status" value="1"/>
</dbReference>
<proteinExistence type="inferred from homology"/>
<name>A0A6M1TBD0_9BACT</name>
<evidence type="ECO:0000256" key="5">
    <source>
        <dbReference type="ARBA" id="ARBA00023163"/>
    </source>
</evidence>
<feature type="domain" description="RNA polymerase sigma-70 region 2" evidence="6">
    <location>
        <begin position="15"/>
        <end position="81"/>
    </location>
</feature>
<evidence type="ECO:0000256" key="1">
    <source>
        <dbReference type="ARBA" id="ARBA00010641"/>
    </source>
</evidence>
<reference evidence="8 9" key="1">
    <citation type="submission" date="2020-02" db="EMBL/GenBank/DDBJ databases">
        <title>Aliifodinibius halophilus 2W32, complete genome.</title>
        <authorList>
            <person name="Li Y."/>
            <person name="Wu S."/>
        </authorList>
    </citation>
    <scope>NUCLEOTIDE SEQUENCE [LARGE SCALE GENOMIC DNA]</scope>
    <source>
        <strain evidence="8 9">2W32</strain>
    </source>
</reference>
<organism evidence="8 9">
    <name type="scientific">Fodinibius halophilus</name>
    <dbReference type="NCBI Taxonomy" id="1736908"/>
    <lineage>
        <taxon>Bacteria</taxon>
        <taxon>Pseudomonadati</taxon>
        <taxon>Balneolota</taxon>
        <taxon>Balneolia</taxon>
        <taxon>Balneolales</taxon>
        <taxon>Balneolaceae</taxon>
        <taxon>Fodinibius</taxon>
    </lineage>
</organism>
<dbReference type="InterPro" id="IPR007627">
    <property type="entry name" value="RNA_pol_sigma70_r2"/>
</dbReference>